<accession>A0ABM7MR35</accession>
<protein>
    <submittedName>
        <fullName evidence="1">Uncharacterized protein</fullName>
    </submittedName>
</protein>
<evidence type="ECO:0000313" key="2">
    <source>
        <dbReference type="Proteomes" id="UP000824366"/>
    </source>
</evidence>
<name>A0ABM7MR35_9BURK</name>
<dbReference type="Proteomes" id="UP000824366">
    <property type="component" value="Chromosome"/>
</dbReference>
<dbReference type="EMBL" id="AP024238">
    <property type="protein sequence ID" value="BCO28810.1"/>
    <property type="molecule type" value="Genomic_DNA"/>
</dbReference>
<evidence type="ECO:0000313" key="1">
    <source>
        <dbReference type="EMBL" id="BCO28810.1"/>
    </source>
</evidence>
<keyword evidence="2" id="KW-1185">Reference proteome</keyword>
<proteinExistence type="predicted"/>
<reference evidence="1 2" key="1">
    <citation type="journal article" date="2021" name="Microbiol. Spectr.">
        <title>A Single Bacterium Capable of Oxidation and Reduction of Iron at Circumneutral pH.</title>
        <authorList>
            <person name="Kato S."/>
            <person name="Ohkuma M."/>
        </authorList>
    </citation>
    <scope>NUCLEOTIDE SEQUENCE [LARGE SCALE GENOMIC DNA]</scope>
    <source>
        <strain evidence="1 2">MIZ03</strain>
    </source>
</reference>
<sequence>MHGVWSRWPAMPMDALISGGEMMARDLLYPSCKKSDVCSDVQLL</sequence>
<gene>
    <name evidence="1" type="ORF">MIZ03_3720</name>
</gene>
<organism evidence="1 2">
    <name type="scientific">Rhodoferax lithotrophicus</name>
    <dbReference type="NCBI Taxonomy" id="2798804"/>
    <lineage>
        <taxon>Bacteria</taxon>
        <taxon>Pseudomonadati</taxon>
        <taxon>Pseudomonadota</taxon>
        <taxon>Betaproteobacteria</taxon>
        <taxon>Burkholderiales</taxon>
        <taxon>Comamonadaceae</taxon>
        <taxon>Rhodoferax</taxon>
    </lineage>
</organism>